<accession>A0A939PBQ9</accession>
<evidence type="ECO:0000313" key="2">
    <source>
        <dbReference type="EMBL" id="MBO2445546.1"/>
    </source>
</evidence>
<feature type="region of interest" description="Disordered" evidence="1">
    <location>
        <begin position="1"/>
        <end position="27"/>
    </location>
</feature>
<dbReference type="EMBL" id="JAGEOJ010000001">
    <property type="protein sequence ID" value="MBO2445546.1"/>
    <property type="molecule type" value="Genomic_DNA"/>
</dbReference>
<dbReference type="PANTHER" id="PTHR39162:SF1">
    <property type="entry name" value="SPORULATION PROTEIN YTFJ"/>
    <property type="match status" value="1"/>
</dbReference>
<sequence>MTVSESKPRDPVPGEAEAREQAETAARSQMLERLATTLGGNATAKAVYGDPVQQGDITVIPVASVRFGFGGGEGSGEKAAERSRGGGGGGGAMAKPIGYIEISNGTAVYKPIRDPLVDIWLPMAIAVLGATAPRAIRKLRTLRHP</sequence>
<evidence type="ECO:0000256" key="1">
    <source>
        <dbReference type="SAM" id="MobiDB-lite"/>
    </source>
</evidence>
<evidence type="ECO:0000313" key="3">
    <source>
        <dbReference type="Proteomes" id="UP000669179"/>
    </source>
</evidence>
<dbReference type="PANTHER" id="PTHR39162">
    <property type="entry name" value="GLL3345 PROTEIN"/>
    <property type="match status" value="1"/>
</dbReference>
<reference evidence="2" key="1">
    <citation type="submission" date="2021-03" db="EMBL/GenBank/DDBJ databases">
        <authorList>
            <person name="Kanchanasin P."/>
            <person name="Saeng-In P."/>
            <person name="Phongsopitanun W."/>
            <person name="Yuki M."/>
            <person name="Kudo T."/>
            <person name="Ohkuma M."/>
            <person name="Tanasupawat S."/>
        </authorList>
    </citation>
    <scope>NUCLEOTIDE SEQUENCE</scope>
    <source>
        <strain evidence="2">GKU 128</strain>
    </source>
</reference>
<dbReference type="InterPro" id="IPR014229">
    <property type="entry name" value="Spore_YtfJ"/>
</dbReference>
<feature type="compositionally biased region" description="Basic and acidic residues" evidence="1">
    <location>
        <begin position="75"/>
        <end position="84"/>
    </location>
</feature>
<gene>
    <name evidence="2" type="ORF">J4573_00430</name>
</gene>
<dbReference type="AlphaFoldDB" id="A0A939PBQ9"/>
<organism evidence="2 3">
    <name type="scientific">Actinomadura barringtoniae</name>
    <dbReference type="NCBI Taxonomy" id="1427535"/>
    <lineage>
        <taxon>Bacteria</taxon>
        <taxon>Bacillati</taxon>
        <taxon>Actinomycetota</taxon>
        <taxon>Actinomycetes</taxon>
        <taxon>Streptosporangiales</taxon>
        <taxon>Thermomonosporaceae</taxon>
        <taxon>Actinomadura</taxon>
    </lineage>
</organism>
<protein>
    <recommendedName>
        <fullName evidence="4">Sporulation protein</fullName>
    </recommendedName>
</protein>
<comment type="caution">
    <text evidence="2">The sequence shown here is derived from an EMBL/GenBank/DDBJ whole genome shotgun (WGS) entry which is preliminary data.</text>
</comment>
<keyword evidence="3" id="KW-1185">Reference proteome</keyword>
<dbReference type="Proteomes" id="UP000669179">
    <property type="component" value="Unassembled WGS sequence"/>
</dbReference>
<name>A0A939PBQ9_9ACTN</name>
<proteinExistence type="predicted"/>
<feature type="compositionally biased region" description="Basic and acidic residues" evidence="1">
    <location>
        <begin position="1"/>
        <end position="22"/>
    </location>
</feature>
<evidence type="ECO:0008006" key="4">
    <source>
        <dbReference type="Google" id="ProtNLM"/>
    </source>
</evidence>
<dbReference type="RefSeq" id="WP_208253163.1">
    <property type="nucleotide sequence ID" value="NZ_JAGEOJ010000001.1"/>
</dbReference>
<dbReference type="Pfam" id="PF09579">
    <property type="entry name" value="Spore_YtfJ"/>
    <property type="match status" value="1"/>
</dbReference>
<feature type="region of interest" description="Disordered" evidence="1">
    <location>
        <begin position="71"/>
        <end position="91"/>
    </location>
</feature>